<evidence type="ECO:0000313" key="1">
    <source>
        <dbReference type="EMBL" id="GBN23461.1"/>
    </source>
</evidence>
<organism evidence="1 2">
    <name type="scientific">Araneus ventricosus</name>
    <name type="common">Orbweaver spider</name>
    <name type="synonym">Epeira ventricosa</name>
    <dbReference type="NCBI Taxonomy" id="182803"/>
    <lineage>
        <taxon>Eukaryota</taxon>
        <taxon>Metazoa</taxon>
        <taxon>Ecdysozoa</taxon>
        <taxon>Arthropoda</taxon>
        <taxon>Chelicerata</taxon>
        <taxon>Arachnida</taxon>
        <taxon>Araneae</taxon>
        <taxon>Araneomorphae</taxon>
        <taxon>Entelegynae</taxon>
        <taxon>Araneoidea</taxon>
        <taxon>Araneidae</taxon>
        <taxon>Araneus</taxon>
    </lineage>
</organism>
<comment type="caution">
    <text evidence="1">The sequence shown here is derived from an EMBL/GenBank/DDBJ whole genome shotgun (WGS) entry which is preliminary data.</text>
</comment>
<keyword evidence="2" id="KW-1185">Reference proteome</keyword>
<name>A0A4Y2M8R4_ARAVE</name>
<evidence type="ECO:0000313" key="2">
    <source>
        <dbReference type="Proteomes" id="UP000499080"/>
    </source>
</evidence>
<proteinExistence type="predicted"/>
<dbReference type="Proteomes" id="UP000499080">
    <property type="component" value="Unassembled WGS sequence"/>
</dbReference>
<reference evidence="1 2" key="1">
    <citation type="journal article" date="2019" name="Sci. Rep.">
        <title>Orb-weaving spider Araneus ventricosus genome elucidates the spidroin gene catalogue.</title>
        <authorList>
            <person name="Kono N."/>
            <person name="Nakamura H."/>
            <person name="Ohtoshi R."/>
            <person name="Moran D.A.P."/>
            <person name="Shinohara A."/>
            <person name="Yoshida Y."/>
            <person name="Fujiwara M."/>
            <person name="Mori M."/>
            <person name="Tomita M."/>
            <person name="Arakawa K."/>
        </authorList>
    </citation>
    <scope>NUCLEOTIDE SEQUENCE [LARGE SCALE GENOMIC DNA]</scope>
</reference>
<dbReference type="EMBL" id="BGPR01203227">
    <property type="protein sequence ID" value="GBN23461.1"/>
    <property type="molecule type" value="Genomic_DNA"/>
</dbReference>
<protein>
    <submittedName>
        <fullName evidence="1">Uncharacterized protein</fullName>
    </submittedName>
</protein>
<dbReference type="AlphaFoldDB" id="A0A4Y2M8R4"/>
<accession>A0A4Y2M8R4</accession>
<gene>
    <name evidence="1" type="ORF">AVEN_76786_1</name>
</gene>
<sequence length="98" mass="11013">MVLHPHSAKYEDRNGNNSLFEFEYLISVFLQNQTIAPLVLNKVLDDSSFCISASSSGYCIAPLYNQIVPMGHWETLLSTNKLASPSKRGFQPLFLAYL</sequence>